<dbReference type="GeneID" id="81600320"/>
<accession>A0AAD6C6K8</accession>
<dbReference type="RefSeq" id="XP_056765781.1">
    <property type="nucleotide sequence ID" value="XM_056910077.1"/>
</dbReference>
<protein>
    <submittedName>
        <fullName evidence="2">Uncharacterized protein</fullName>
    </submittedName>
</protein>
<feature type="region of interest" description="Disordered" evidence="1">
    <location>
        <begin position="1"/>
        <end position="97"/>
    </location>
</feature>
<gene>
    <name evidence="2" type="ORF">N7458_006695</name>
</gene>
<reference evidence="2" key="2">
    <citation type="journal article" date="2023" name="IMA Fungus">
        <title>Comparative genomic study of the Penicillium genus elucidates a diverse pangenome and 15 lateral gene transfer events.</title>
        <authorList>
            <person name="Petersen C."/>
            <person name="Sorensen T."/>
            <person name="Nielsen M.R."/>
            <person name="Sondergaard T.E."/>
            <person name="Sorensen J.L."/>
            <person name="Fitzpatrick D.A."/>
            <person name="Frisvad J.C."/>
            <person name="Nielsen K.L."/>
        </authorList>
    </citation>
    <scope>NUCLEOTIDE SEQUENCE</scope>
    <source>
        <strain evidence="2">IBT 16125</strain>
    </source>
</reference>
<dbReference type="EMBL" id="JAPVEA010000006">
    <property type="protein sequence ID" value="KAJ5450246.1"/>
    <property type="molecule type" value="Genomic_DNA"/>
</dbReference>
<dbReference type="AlphaFoldDB" id="A0AAD6C6K8"/>
<feature type="compositionally biased region" description="Low complexity" evidence="1">
    <location>
        <begin position="461"/>
        <end position="475"/>
    </location>
</feature>
<keyword evidence="3" id="KW-1185">Reference proteome</keyword>
<feature type="compositionally biased region" description="Polar residues" evidence="1">
    <location>
        <begin position="139"/>
        <end position="149"/>
    </location>
</feature>
<sequence>MSTEPPRTPDRSVLGDSWVVASTTSLKEHHSSSPPRADPTSPTPAPRTEKQVDTAKPANNTTSPKPSPDLNQIQSRNQTKLSESLTSSTSSWSMPGPELVMPSIYEVPISEASWVAPHMRSADNKSPHMRKRRKITPVGKQQRQSNTNPEAIDAGSSAPGLGTKKSSVIAKLSSLYHKQRMLLRTAINTLLIALIMHLLILPELIYQAQNLCAFPIIQSTYPASCVPLHPQALPSNPFHSTGSPISPEETIIAAQNTLQAIFTSTLSTLTPLAQTLKDSESTLSTLQTTLQTSLPDARNALALEFQGSDAALRAAAWEFGSLRADLRSAIDSLLASPLALESGGATSIARDTRLAAQLRRRAEYLDRLRAQLRNKAESLGGRFATLDDHLEAIDGIVSREERRASISNGGNYHGDGAMQRGEGLLHSLSSYARFSARLFGAGASSSLDSDSDSNAHDRSADPSSAPSSSADPRQPTNTLALLRLAATQHRVVADEVARLARALRDEQRARLGPTW</sequence>
<feature type="compositionally biased region" description="Low complexity" evidence="1">
    <location>
        <begin position="81"/>
        <end position="93"/>
    </location>
</feature>
<feature type="compositionally biased region" description="Polar residues" evidence="1">
    <location>
        <begin position="57"/>
        <end position="80"/>
    </location>
</feature>
<name>A0AAD6C6K8_9EURO</name>
<evidence type="ECO:0000313" key="3">
    <source>
        <dbReference type="Proteomes" id="UP001213681"/>
    </source>
</evidence>
<organism evidence="2 3">
    <name type="scientific">Penicillium daleae</name>
    <dbReference type="NCBI Taxonomy" id="63821"/>
    <lineage>
        <taxon>Eukaryota</taxon>
        <taxon>Fungi</taxon>
        <taxon>Dikarya</taxon>
        <taxon>Ascomycota</taxon>
        <taxon>Pezizomycotina</taxon>
        <taxon>Eurotiomycetes</taxon>
        <taxon>Eurotiomycetidae</taxon>
        <taxon>Eurotiales</taxon>
        <taxon>Aspergillaceae</taxon>
        <taxon>Penicillium</taxon>
    </lineage>
</organism>
<evidence type="ECO:0000313" key="2">
    <source>
        <dbReference type="EMBL" id="KAJ5450246.1"/>
    </source>
</evidence>
<dbReference type="Proteomes" id="UP001213681">
    <property type="component" value="Unassembled WGS sequence"/>
</dbReference>
<evidence type="ECO:0000256" key="1">
    <source>
        <dbReference type="SAM" id="MobiDB-lite"/>
    </source>
</evidence>
<proteinExistence type="predicted"/>
<feature type="region of interest" description="Disordered" evidence="1">
    <location>
        <begin position="118"/>
        <end position="159"/>
    </location>
</feature>
<reference evidence="2" key="1">
    <citation type="submission" date="2022-12" db="EMBL/GenBank/DDBJ databases">
        <authorList>
            <person name="Petersen C."/>
        </authorList>
    </citation>
    <scope>NUCLEOTIDE SEQUENCE</scope>
    <source>
        <strain evidence="2">IBT 16125</strain>
    </source>
</reference>
<feature type="region of interest" description="Disordered" evidence="1">
    <location>
        <begin position="445"/>
        <end position="475"/>
    </location>
</feature>
<comment type="caution">
    <text evidence="2">The sequence shown here is derived from an EMBL/GenBank/DDBJ whole genome shotgun (WGS) entry which is preliminary data.</text>
</comment>